<organism evidence="7 8">
    <name type="scientific">Cryptolaemus montrouzieri</name>
    <dbReference type="NCBI Taxonomy" id="559131"/>
    <lineage>
        <taxon>Eukaryota</taxon>
        <taxon>Metazoa</taxon>
        <taxon>Ecdysozoa</taxon>
        <taxon>Arthropoda</taxon>
        <taxon>Hexapoda</taxon>
        <taxon>Insecta</taxon>
        <taxon>Pterygota</taxon>
        <taxon>Neoptera</taxon>
        <taxon>Endopterygota</taxon>
        <taxon>Coleoptera</taxon>
        <taxon>Polyphaga</taxon>
        <taxon>Cucujiformia</taxon>
        <taxon>Coccinelloidea</taxon>
        <taxon>Coccinellidae</taxon>
        <taxon>Scymninae</taxon>
        <taxon>Scymnini</taxon>
        <taxon>Cryptolaemus</taxon>
    </lineage>
</organism>
<feature type="compositionally biased region" description="Polar residues" evidence="5">
    <location>
        <begin position="477"/>
        <end position="487"/>
    </location>
</feature>
<dbReference type="GO" id="GO:0001522">
    <property type="term" value="P:pseudouridine synthesis"/>
    <property type="evidence" value="ECO:0007669"/>
    <property type="project" value="UniProtKB-ARBA"/>
</dbReference>
<dbReference type="SUPFAM" id="SSF55120">
    <property type="entry name" value="Pseudouridine synthase"/>
    <property type="match status" value="1"/>
</dbReference>
<sequence length="702" mass="80914">MSSRGNNRKGFHSNKRRHPQNIHSRGKKFNPNINNQKEFLLTKQLTEAEVGITEYVSEHEGFSGVIKARFSDFHVSEIDLNGEIAVLTNTDIPKETRKKIDFNTIEQSPCELLPQNVWDEIKELMNNKSKEIVQFEVTDVSKEDRKQMYLKLREIFGNKLIADTSCENEKKIISFKRPTCGRGADRTDQWPENRGDYVHFLVYKESIDTMNACYQIAEALRIKPSHFTYAGIKDKRAKTTQWFSAKRVEPWKLIIKTKYIRHMKIGNITFKDTPLKLGDLSGNRFKIAIKNIVCENSVIEKAVNLVKEHGFINYYGLQRFGNDKEVPTYSIGLQLLQGNWKEACDLILKPKESDDFELDISRAKKTFLDSGNAGEAYKCLYKNKNCVEAKLLEGLAKGQKNEYVNALESIPRNMRLLYIHAFQSLIWNTMVSKRIKKYGLKPVENDFVIVNNVYIEPDMDPTEDNEENSENSDENVKMTSETPRPQVKSLTKTDLTNYTIFDIVLPLPGYDIQYPENMKNDYREELEKYGLTLEMPQQSVKTYSLSGTYRKIFGQAKDLEWKIIKYNDPNDSLILSDFDKLRKFEAPTDIPDGKYKALIIEVSLDSSSYATMALRELMKIDTSPSAQVKLNGYGSSKNKKISLTNDGSEDKFETIDANTSGSLLNDEQKMEEFKKNIFAEIVCKRKVEEDDDVKKKLKTDDE</sequence>
<dbReference type="PANTHER" id="PTHR13326:SF31">
    <property type="entry name" value="PSEUDOURIDYLATE SYNTHASE 7 HOMOLOG"/>
    <property type="match status" value="1"/>
</dbReference>
<feature type="region of interest" description="Disordered" evidence="5">
    <location>
        <begin position="458"/>
        <end position="487"/>
    </location>
</feature>
<proteinExistence type="inferred from homology"/>
<name>A0ABD2NQE5_9CUCU</name>
<evidence type="ECO:0000313" key="8">
    <source>
        <dbReference type="Proteomes" id="UP001516400"/>
    </source>
</evidence>
<dbReference type="Pfam" id="PF01142">
    <property type="entry name" value="TruD"/>
    <property type="match status" value="1"/>
</dbReference>
<dbReference type="InterPro" id="IPR042214">
    <property type="entry name" value="TruD_catalytic"/>
</dbReference>
<dbReference type="GO" id="GO:0009982">
    <property type="term" value="F:pseudouridine synthase activity"/>
    <property type="evidence" value="ECO:0007669"/>
    <property type="project" value="UniProtKB-ARBA"/>
</dbReference>
<evidence type="ECO:0000313" key="7">
    <source>
        <dbReference type="EMBL" id="KAL3280844.1"/>
    </source>
</evidence>
<dbReference type="Gene3D" id="3.30.2350.20">
    <property type="entry name" value="TruD, catalytic domain"/>
    <property type="match status" value="2"/>
</dbReference>
<evidence type="ECO:0000256" key="2">
    <source>
        <dbReference type="ARBA" id="ARBA00022694"/>
    </source>
</evidence>
<dbReference type="PIRSF" id="PIRSF037016">
    <property type="entry name" value="Pseudouridin_synth_euk_prd"/>
    <property type="match status" value="1"/>
</dbReference>
<feature type="compositionally biased region" description="Basic residues" evidence="5">
    <location>
        <begin position="1"/>
        <end position="28"/>
    </location>
</feature>
<dbReference type="PROSITE" id="PS50984">
    <property type="entry name" value="TRUD"/>
    <property type="match status" value="1"/>
</dbReference>
<evidence type="ECO:0000256" key="5">
    <source>
        <dbReference type="SAM" id="MobiDB-lite"/>
    </source>
</evidence>
<feature type="region of interest" description="Disordered" evidence="5">
    <location>
        <begin position="1"/>
        <end position="30"/>
    </location>
</feature>
<dbReference type="InterPro" id="IPR001656">
    <property type="entry name" value="PsdUridine_synth_TruD"/>
</dbReference>
<dbReference type="Proteomes" id="UP001516400">
    <property type="component" value="Unassembled WGS sequence"/>
</dbReference>
<keyword evidence="8" id="KW-1185">Reference proteome</keyword>
<evidence type="ECO:0000256" key="3">
    <source>
        <dbReference type="ARBA" id="ARBA00023235"/>
    </source>
</evidence>
<accession>A0ABD2NQE5</accession>
<evidence type="ECO:0000256" key="1">
    <source>
        <dbReference type="ARBA" id="ARBA00007953"/>
    </source>
</evidence>
<dbReference type="InterPro" id="IPR011760">
    <property type="entry name" value="PsdUridine_synth_TruD_insert"/>
</dbReference>
<comment type="caution">
    <text evidence="7">The sequence shown here is derived from an EMBL/GenBank/DDBJ whole genome shotgun (WGS) entry which is preliminary data.</text>
</comment>
<keyword evidence="2" id="KW-0819">tRNA processing</keyword>
<evidence type="ECO:0000259" key="6">
    <source>
        <dbReference type="PROSITE" id="PS50984"/>
    </source>
</evidence>
<reference evidence="7 8" key="1">
    <citation type="journal article" date="2021" name="BMC Biol.">
        <title>Horizontally acquired antibacterial genes associated with adaptive radiation of ladybird beetles.</title>
        <authorList>
            <person name="Li H.S."/>
            <person name="Tang X.F."/>
            <person name="Huang Y.H."/>
            <person name="Xu Z.Y."/>
            <person name="Chen M.L."/>
            <person name="Du X.Y."/>
            <person name="Qiu B.Y."/>
            <person name="Chen P.T."/>
            <person name="Zhang W."/>
            <person name="Slipinski A."/>
            <person name="Escalona H.E."/>
            <person name="Waterhouse R.M."/>
            <person name="Zwick A."/>
            <person name="Pang H."/>
        </authorList>
    </citation>
    <scope>NUCLEOTIDE SEQUENCE [LARGE SCALE GENOMIC DNA]</scope>
    <source>
        <strain evidence="7">SYSU2018</strain>
    </source>
</reference>
<gene>
    <name evidence="7" type="ORF">HHI36_004073</name>
</gene>
<dbReference type="EMBL" id="JABFTP020000144">
    <property type="protein sequence ID" value="KAL3280844.1"/>
    <property type="molecule type" value="Genomic_DNA"/>
</dbReference>
<dbReference type="NCBIfam" id="TIGR00094">
    <property type="entry name" value="tRNA_TruD_broad"/>
    <property type="match status" value="1"/>
</dbReference>
<keyword evidence="3" id="KW-0413">Isomerase</keyword>
<feature type="compositionally biased region" description="Acidic residues" evidence="5">
    <location>
        <begin position="458"/>
        <end position="473"/>
    </location>
</feature>
<comment type="catalytic activity">
    <reaction evidence="4">
        <text>a uridine in tRNA = a pseudouridine in tRNA</text>
        <dbReference type="Rhea" id="RHEA:54572"/>
        <dbReference type="Rhea" id="RHEA-COMP:13339"/>
        <dbReference type="Rhea" id="RHEA-COMP:13934"/>
        <dbReference type="ChEBI" id="CHEBI:65314"/>
        <dbReference type="ChEBI" id="CHEBI:65315"/>
    </reaction>
</comment>
<dbReference type="AlphaFoldDB" id="A0ABD2NQE5"/>
<feature type="domain" description="TRUD" evidence="6">
    <location>
        <begin position="310"/>
        <end position="555"/>
    </location>
</feature>
<comment type="similarity">
    <text evidence="1">Belongs to the pseudouridine synthase TruD family.</text>
</comment>
<evidence type="ECO:0000256" key="4">
    <source>
        <dbReference type="ARBA" id="ARBA00036943"/>
    </source>
</evidence>
<dbReference type="CDD" id="cd02576">
    <property type="entry name" value="PseudoU_synth_ScPUS7"/>
    <property type="match status" value="1"/>
</dbReference>
<dbReference type="PANTHER" id="PTHR13326">
    <property type="entry name" value="TRNA PSEUDOURIDINE SYNTHASE D"/>
    <property type="match status" value="1"/>
</dbReference>
<dbReference type="InterPro" id="IPR020103">
    <property type="entry name" value="PsdUridine_synth_cat_dom_sf"/>
</dbReference>
<dbReference type="GO" id="GO:0008033">
    <property type="term" value="P:tRNA processing"/>
    <property type="evidence" value="ECO:0007669"/>
    <property type="project" value="UniProtKB-KW"/>
</dbReference>
<protein>
    <recommendedName>
        <fullName evidence="6">TRUD domain-containing protein</fullName>
    </recommendedName>
</protein>